<dbReference type="PANTHER" id="PTHR42732:SF2">
    <property type="entry name" value="BETA-MANNOSIDASE"/>
    <property type="match status" value="1"/>
</dbReference>
<evidence type="ECO:0000259" key="4">
    <source>
        <dbReference type="PROSITE" id="PS51820"/>
    </source>
</evidence>
<feature type="domain" description="PA14" evidence="4">
    <location>
        <begin position="36"/>
        <end position="180"/>
    </location>
</feature>
<protein>
    <submittedName>
        <fullName evidence="5">DUF1349 domain-containing protein</fullName>
    </submittedName>
</protein>
<dbReference type="PROSITE" id="PS51766">
    <property type="entry name" value="DOCKERIN"/>
    <property type="match status" value="1"/>
</dbReference>
<dbReference type="InterPro" id="IPR018247">
    <property type="entry name" value="EF_Hand_1_Ca_BS"/>
</dbReference>
<keyword evidence="2" id="KW-0175">Coiled coil</keyword>
<dbReference type="Pfam" id="PF00404">
    <property type="entry name" value="Dockerin_1"/>
    <property type="match status" value="1"/>
</dbReference>
<dbReference type="EMBL" id="JAHLQJ010000003">
    <property type="protein sequence ID" value="MBU5671096.1"/>
    <property type="molecule type" value="Genomic_DNA"/>
</dbReference>
<dbReference type="Proteomes" id="UP000743001">
    <property type="component" value="Unassembled WGS sequence"/>
</dbReference>
<evidence type="ECO:0000256" key="1">
    <source>
        <dbReference type="ARBA" id="ARBA00007401"/>
    </source>
</evidence>
<evidence type="ECO:0000256" key="2">
    <source>
        <dbReference type="SAM" id="Coils"/>
    </source>
</evidence>
<comment type="caution">
    <text evidence="5">The sequence shown here is derived from an EMBL/GenBank/DDBJ whole genome shotgun (WGS) entry which is preliminary data.</text>
</comment>
<organism evidence="5 6">
    <name type="scientific">Paenibacillus brevis</name>
    <dbReference type="NCBI Taxonomy" id="2841508"/>
    <lineage>
        <taxon>Bacteria</taxon>
        <taxon>Bacillati</taxon>
        <taxon>Bacillota</taxon>
        <taxon>Bacilli</taxon>
        <taxon>Bacillales</taxon>
        <taxon>Paenibacillaceae</taxon>
        <taxon>Paenibacillus</taxon>
    </lineage>
</organism>
<dbReference type="PROSITE" id="PS00018">
    <property type="entry name" value="EF_HAND_1"/>
    <property type="match status" value="1"/>
</dbReference>
<dbReference type="InterPro" id="IPR006104">
    <property type="entry name" value="Glyco_hydro_2_N"/>
</dbReference>
<evidence type="ECO:0000259" key="3">
    <source>
        <dbReference type="PROSITE" id="PS51766"/>
    </source>
</evidence>
<proteinExistence type="inferred from homology"/>
<keyword evidence="6" id="KW-1185">Reference proteome</keyword>
<dbReference type="Pfam" id="PF00703">
    <property type="entry name" value="Glyco_hydro_2"/>
    <property type="match status" value="1"/>
</dbReference>
<feature type="domain" description="Dockerin" evidence="3">
    <location>
        <begin position="1146"/>
        <end position="1214"/>
    </location>
</feature>
<feature type="coiled-coil region" evidence="2">
    <location>
        <begin position="912"/>
        <end position="939"/>
    </location>
</feature>
<reference evidence="5 6" key="1">
    <citation type="submission" date="2021-06" db="EMBL/GenBank/DDBJ databases">
        <authorList>
            <person name="Sun Q."/>
            <person name="Li D."/>
        </authorList>
    </citation>
    <scope>NUCLEOTIDE SEQUENCE [LARGE SCALE GENOMIC DNA]</scope>
    <source>
        <strain evidence="5 6">MSJ-6</strain>
    </source>
</reference>
<dbReference type="Pfam" id="PF17851">
    <property type="entry name" value="GH43_C2"/>
    <property type="match status" value="1"/>
</dbReference>
<comment type="similarity">
    <text evidence="1">Belongs to the glycosyl hydrolase 2 family.</text>
</comment>
<dbReference type="InterPro" id="IPR041542">
    <property type="entry name" value="GH43_C2"/>
</dbReference>
<dbReference type="InterPro" id="IPR002105">
    <property type="entry name" value="Dockerin_1_rpt"/>
</dbReference>
<dbReference type="SMART" id="SM00758">
    <property type="entry name" value="PA14"/>
    <property type="match status" value="1"/>
</dbReference>
<evidence type="ECO:0000313" key="6">
    <source>
        <dbReference type="Proteomes" id="UP000743001"/>
    </source>
</evidence>
<dbReference type="CDD" id="cd14254">
    <property type="entry name" value="Dockerin_II"/>
    <property type="match status" value="1"/>
</dbReference>
<dbReference type="PANTHER" id="PTHR42732">
    <property type="entry name" value="BETA-GALACTOSIDASE"/>
    <property type="match status" value="1"/>
</dbReference>
<dbReference type="InterPro" id="IPR006102">
    <property type="entry name" value="Ig-like_GH2"/>
</dbReference>
<dbReference type="Pfam" id="PF02837">
    <property type="entry name" value="Glyco_hydro_2_N"/>
    <property type="match status" value="1"/>
</dbReference>
<dbReference type="Pfam" id="PF07691">
    <property type="entry name" value="PA14"/>
    <property type="match status" value="1"/>
</dbReference>
<dbReference type="InterPro" id="IPR016134">
    <property type="entry name" value="Dockerin_dom"/>
</dbReference>
<dbReference type="InterPro" id="IPR051913">
    <property type="entry name" value="GH2_Domain-Containing"/>
</dbReference>
<dbReference type="InterPro" id="IPR037524">
    <property type="entry name" value="PA14/GLEYA"/>
</dbReference>
<accession>A0ABS6FMA8</accession>
<gene>
    <name evidence="5" type="ORF">KQJ23_04540</name>
</gene>
<dbReference type="PROSITE" id="PS51820">
    <property type="entry name" value="PA14"/>
    <property type="match status" value="1"/>
</dbReference>
<dbReference type="RefSeq" id="WP_216477501.1">
    <property type="nucleotide sequence ID" value="NZ_JAHLQJ010000003.1"/>
</dbReference>
<sequence>MGIGKILRKPLLVVMIILLFLPYSFTSALAKEEASPAVHGLKAEYYTNSGGPNWNFGALKATVIDPQIYFPNFERILENLTGQNDDVSVRWTGRITPEFTEDYTFWMVGDNGFRLWIDNQLVIDFWVNEWDKEKASKPIPLEAGKSYDFKVEYFEDIGGSNLYLRWSSPSVPKQIVPQEAFTLPADYVYNGPVYGSVFPDGITAELGFAEEVSLEEHAKDQLSVNVQGVSWPIQAVASKSGDPTTIVLTFEYPVYSKDAPVVNVSYDGGGALKSVKDGKAFEEFYFSMKNQSEFKIQTPWADDVDPELPLPEYPRPQMEREQWLNLNGSWEFQVAKEGDSVPTGQTLEEQILVPFAVESQLSGIERNEKLMWYKRNFEIPKDWDGQQVLLHFGAVDYLATVYVNGEKVGSHKGGFTSFSFDITNYLAAGENEVIVHVFDQTDDGGEQIVGKQTIVNPGGIWYTPTSGIWQTVWLEPVSQSYIERMDMVPDIWKDQLELKVDVHNSEGKTVEAIAYSDGVEVGRVSGAAGEALLVPVPDSRWWSPDDPFLYDLKVTLKDGGRNIDGIDSYFGMREIKLGVVDGIQRPLLNGEFVFQMGPLDQGFWPDGIYTAPTDEALKYDIETVKRLDMNMIRKHIKVEPARWYYWADKLGVVVWQDMPNGRSNSEGAKAQFYKEFDEMVSQLQNSPSIVTYVVFNEGWGQFDQGGPETRKAIAHALAADPTRLIMGATGWHDAGGKNNEFDDAAGHFIDVHSYPAPNSPTPTKNRTATLGEYGGLGLHVPGHEYSPLVFSYQLMKDKEQLTNQYIQYINTLKNLKKSPGLSAAVYTQISDVEYEINGLLSYDRKVEKLDFERVAAAHRELIGNINKTDLLRAIQQAKNVLDHAVAGNEPNQYPQEAIDEFTGEIAAAQQVYDNAAATSSEIKQQIASLEQSLERFLSRVIDPIPAKAVTDQFDGDQLDAGWTIIRENRQQWSLTENPGALTLNATFGELHERTNDLQNVFLRNASSEDFEIITKVHAAVASNYQQAGLLVYENDDNYVKLGHVWDTTGSTGKSLETAYEVNGSYSKPAHMASHPGSDTIQLKIKKQGDVYSTFYWDGANWKAAADPITVTLNNPKVGLYAIPSGGNGTPTKATFYYFAILEDTGGTDTNYDVNGDGRSSVADLAIISLYYGAASDDPSWETIKGADLNRDQVIDSKDIELMMNHLFERMNAHE</sequence>
<evidence type="ECO:0000313" key="5">
    <source>
        <dbReference type="EMBL" id="MBU5671096.1"/>
    </source>
</evidence>
<name>A0ABS6FMA8_9BACL</name>
<dbReference type="InterPro" id="IPR011658">
    <property type="entry name" value="PA14_dom"/>
</dbReference>